<protein>
    <submittedName>
        <fullName evidence="1">Uncharacterized protein</fullName>
    </submittedName>
</protein>
<dbReference type="AlphaFoldDB" id="A0A124GNP7"/>
<proteinExistence type="predicted"/>
<organism evidence="1">
    <name type="scientific">Picea glauca</name>
    <name type="common">White spruce</name>
    <name type="synonym">Pinus glauca</name>
    <dbReference type="NCBI Taxonomy" id="3330"/>
    <lineage>
        <taxon>Eukaryota</taxon>
        <taxon>Viridiplantae</taxon>
        <taxon>Streptophyta</taxon>
        <taxon>Embryophyta</taxon>
        <taxon>Tracheophyta</taxon>
        <taxon>Spermatophyta</taxon>
        <taxon>Pinopsida</taxon>
        <taxon>Pinidae</taxon>
        <taxon>Conifers I</taxon>
        <taxon>Pinales</taxon>
        <taxon>Pinaceae</taxon>
        <taxon>Picea</taxon>
    </lineage>
</organism>
<name>A0A124GNP7_PICGL</name>
<geneLocation type="mitochondrion" evidence="1"/>
<gene>
    <name evidence="1" type="ORF">ABT39_MTgene4014</name>
</gene>
<reference evidence="1" key="1">
    <citation type="journal article" date="2015" name="Genome Biol. Evol.">
        <title>Organellar Genomes of White Spruce (Picea glauca): Assembly and Annotation.</title>
        <authorList>
            <person name="Jackman S.D."/>
            <person name="Warren R.L."/>
            <person name="Gibb E.A."/>
            <person name="Vandervalk B.P."/>
            <person name="Mohamadi H."/>
            <person name="Chu J."/>
            <person name="Raymond A."/>
            <person name="Pleasance S."/>
            <person name="Coope R."/>
            <person name="Wildung M.R."/>
            <person name="Ritland C.E."/>
            <person name="Bousquet J."/>
            <person name="Jones S.J."/>
            <person name="Bohlmann J."/>
            <person name="Birol I."/>
        </authorList>
    </citation>
    <scope>NUCLEOTIDE SEQUENCE [LARGE SCALE GENOMIC DNA]</scope>
    <source>
        <tissue evidence="1">Flushing bud</tissue>
    </source>
</reference>
<comment type="caution">
    <text evidence="1">The sequence shown here is derived from an EMBL/GenBank/DDBJ whole genome shotgun (WGS) entry which is preliminary data.</text>
</comment>
<evidence type="ECO:0000313" key="1">
    <source>
        <dbReference type="EMBL" id="KUM49463.1"/>
    </source>
</evidence>
<sequence length="60" mass="6981">MILSIGDQPPLVNRERNEVAPLRFRFCLGFYRPPGTTFWLSWTTGSRLTYLLASTSVYRQ</sequence>
<accession>A0A124GNP7</accession>
<keyword evidence="1" id="KW-0496">Mitochondrion</keyword>
<dbReference type="EMBL" id="LKAM01000003">
    <property type="protein sequence ID" value="KUM49463.1"/>
    <property type="molecule type" value="Genomic_DNA"/>
</dbReference>